<dbReference type="AlphaFoldDB" id="A0A1X7UZQ5"/>
<sequence>MVRQRDQIGGVTVRAEVAVAVRAEVAVAVRAGRRCGSESREMVSQCKQAVGEAVKDDRRRDQGLRYPLIPEDCSYGLYEILS</sequence>
<evidence type="ECO:0000313" key="1">
    <source>
        <dbReference type="EnsemblMetazoa" id="Aqu2.1.33176_001"/>
    </source>
</evidence>
<dbReference type="EnsemblMetazoa" id="Aqu2.1.33176_001">
    <property type="protein sequence ID" value="Aqu2.1.33176_001"/>
    <property type="gene ID" value="Aqu2.1.33176"/>
</dbReference>
<reference evidence="1" key="1">
    <citation type="submission" date="2017-05" db="UniProtKB">
        <authorList>
            <consortium name="EnsemblMetazoa"/>
        </authorList>
    </citation>
    <scope>IDENTIFICATION</scope>
</reference>
<name>A0A1X7UZQ5_AMPQE</name>
<organism evidence="1">
    <name type="scientific">Amphimedon queenslandica</name>
    <name type="common">Sponge</name>
    <dbReference type="NCBI Taxonomy" id="400682"/>
    <lineage>
        <taxon>Eukaryota</taxon>
        <taxon>Metazoa</taxon>
        <taxon>Porifera</taxon>
        <taxon>Demospongiae</taxon>
        <taxon>Heteroscleromorpha</taxon>
        <taxon>Haplosclerida</taxon>
        <taxon>Niphatidae</taxon>
        <taxon>Amphimedon</taxon>
    </lineage>
</organism>
<proteinExistence type="predicted"/>
<protein>
    <submittedName>
        <fullName evidence="1">Uncharacterized protein</fullName>
    </submittedName>
</protein>
<dbReference type="InParanoid" id="A0A1X7UZQ5"/>
<accession>A0A1X7UZQ5</accession>